<proteinExistence type="predicted"/>
<gene>
    <name evidence="2" type="ORF">B9G79_16165</name>
</gene>
<evidence type="ECO:0000313" key="3">
    <source>
        <dbReference type="Proteomes" id="UP000197003"/>
    </source>
</evidence>
<keyword evidence="1" id="KW-0732">Signal</keyword>
<dbReference type="AlphaFoldDB" id="A0A1Z3NBZ3"/>
<feature type="chain" id="PRO_5012464436" evidence="1">
    <location>
        <begin position="22"/>
        <end position="59"/>
    </location>
</feature>
<name>A0A1Z3NBZ3_BDEBC</name>
<dbReference type="RefSeq" id="WP_088566413.1">
    <property type="nucleotide sequence ID" value="NZ_CP020946.1"/>
</dbReference>
<dbReference type="Proteomes" id="UP000197003">
    <property type="component" value="Chromosome"/>
</dbReference>
<accession>A0A1Z3NBZ3</accession>
<evidence type="ECO:0000313" key="2">
    <source>
        <dbReference type="EMBL" id="ASD64992.1"/>
    </source>
</evidence>
<protein>
    <submittedName>
        <fullName evidence="2">Uncharacterized protein</fullName>
    </submittedName>
</protein>
<dbReference type="OrthoDB" id="5298422at2"/>
<feature type="signal peptide" evidence="1">
    <location>
        <begin position="1"/>
        <end position="21"/>
    </location>
</feature>
<sequence>MTFTKIITAAIITMSATASFGATKCADKANMGRHAHTASQSKFSPTVKVVKTATNSGIQ</sequence>
<dbReference type="EMBL" id="CP020946">
    <property type="protein sequence ID" value="ASD64992.1"/>
    <property type="molecule type" value="Genomic_DNA"/>
</dbReference>
<evidence type="ECO:0000256" key="1">
    <source>
        <dbReference type="SAM" id="SignalP"/>
    </source>
</evidence>
<reference evidence="2 3" key="1">
    <citation type="submission" date="2017-04" db="EMBL/GenBank/DDBJ databases">
        <title>Whole genome sequence of Bdellovibrio bacteriovorus strain SSB218315.</title>
        <authorList>
            <person name="Oyedara O."/>
            <person name="Rodriguez-Perez M.A."/>
        </authorList>
    </citation>
    <scope>NUCLEOTIDE SEQUENCE [LARGE SCALE GENOMIC DNA]</scope>
    <source>
        <strain evidence="2 3">SSB218315</strain>
    </source>
</reference>
<organism evidence="2 3">
    <name type="scientific">Bdellovibrio bacteriovorus</name>
    <dbReference type="NCBI Taxonomy" id="959"/>
    <lineage>
        <taxon>Bacteria</taxon>
        <taxon>Pseudomonadati</taxon>
        <taxon>Bdellovibrionota</taxon>
        <taxon>Bdellovibrionia</taxon>
        <taxon>Bdellovibrionales</taxon>
        <taxon>Pseudobdellovibrionaceae</taxon>
        <taxon>Bdellovibrio</taxon>
    </lineage>
</organism>